<proteinExistence type="predicted"/>
<protein>
    <submittedName>
        <fullName evidence="2">DUF4222 domain-containing protein</fullName>
    </submittedName>
</protein>
<evidence type="ECO:0000313" key="2">
    <source>
        <dbReference type="EMBL" id="MML52955.1"/>
    </source>
</evidence>
<name>A0A3R1BRR6_SALET</name>
<feature type="region of interest" description="Disordered" evidence="1">
    <location>
        <begin position="1"/>
        <end position="27"/>
    </location>
</feature>
<reference evidence="2" key="1">
    <citation type="submission" date="2018-09" db="EMBL/GenBank/DDBJ databases">
        <authorList>
            <person name="Ashton P.M."/>
            <person name="Dallman T."/>
            <person name="Nair S."/>
            <person name="De Pinna E."/>
            <person name="Peters T."/>
            <person name="Grant K."/>
        </authorList>
    </citation>
    <scope>NUCLEOTIDE SEQUENCE [LARGE SCALE GENOMIC DNA]</scope>
    <source>
        <strain evidence="2">598938</strain>
    </source>
</reference>
<organism evidence="2">
    <name type="scientific">Salmonella enterica I</name>
    <dbReference type="NCBI Taxonomy" id="59201"/>
    <lineage>
        <taxon>Bacteria</taxon>
        <taxon>Pseudomonadati</taxon>
        <taxon>Pseudomonadota</taxon>
        <taxon>Gammaproteobacteria</taxon>
        <taxon>Enterobacterales</taxon>
        <taxon>Enterobacteriaceae</taxon>
        <taxon>Salmonella</taxon>
    </lineage>
</organism>
<accession>A0A3R1BRR6</accession>
<evidence type="ECO:0000256" key="1">
    <source>
        <dbReference type="SAM" id="MobiDB-lite"/>
    </source>
</evidence>
<comment type="caution">
    <text evidence="2">The sequence shown here is derived from an EMBL/GenBank/DDBJ whole genome shotgun (WGS) entry which is preliminary data.</text>
</comment>
<dbReference type="InterPro" id="IPR025317">
    <property type="entry name" value="DUF4222"/>
</dbReference>
<dbReference type="Proteomes" id="UP000885348">
    <property type="component" value="Unassembled WGS sequence"/>
</dbReference>
<dbReference type="AlphaFoldDB" id="A0A3R1BRR6"/>
<sequence length="73" mass="8506">MVVKKFNSGLTASGRSQPEIRQGSEWRDGQGDIVTIKNHSFNRVIFTREGYEYPCTQPVQRFLQEFTPVEERQ</sequence>
<gene>
    <name evidence="2" type="ORF">D7N80_06505</name>
</gene>
<dbReference type="Pfam" id="PF13973">
    <property type="entry name" value="DUF4222"/>
    <property type="match status" value="1"/>
</dbReference>
<dbReference type="EMBL" id="RVVJ01000006">
    <property type="protein sequence ID" value="MML52955.1"/>
    <property type="molecule type" value="Genomic_DNA"/>
</dbReference>